<dbReference type="OrthoDB" id="6110924at2759"/>
<evidence type="ECO:0000313" key="2">
    <source>
        <dbReference type="EMBL" id="ESO11154.1"/>
    </source>
</evidence>
<dbReference type="GeneID" id="20209053"/>
<dbReference type="CTD" id="20209053"/>
<protein>
    <recommendedName>
        <fullName evidence="1">TERF1-interacting nuclear factor 2 N-terminal domain-containing protein</fullName>
    </recommendedName>
</protein>
<sequence length="399" mass="44946">MNRSSVGNSIIKSESAAKIVKNWLFDYACRHDMLNVLNNIAANHRDLWSEQGCTIPIVRPTLCILRDIVTQQKYSQFPKMIEAVESIYEQCQDVLSFRVYSKLIESMKLLALLELLRTDDANVFEFFRNYFKATGYDHPKADLETKRRLTEGHRQFRKFFFSISAQPSFREDYFRERYEIDYGGQFVDRLKRQMMKYLDGNDGDGDVIIDNNNNNDINNNNDVNDDNNNNHINSNNNNIVSCILSFKSHIFKSFVYNIKYYHTKTAAAATTAAAAEITATAAATTSKKSNKNTSTTSSVVSSATSAKTVLPDDVVIFLLGLYKFMQEEKYNVANVSSGRGGSVRCGCGGSDCSGVKIYGFGCGSVLFPPDFLNRDGNRTLALKFVFDLARLTYTAASKN</sequence>
<dbReference type="KEGG" id="hro:HELRODRAFT_183469"/>
<evidence type="ECO:0000313" key="4">
    <source>
        <dbReference type="Proteomes" id="UP000015101"/>
    </source>
</evidence>
<keyword evidence="4" id="KW-1185">Reference proteome</keyword>
<dbReference type="EnsemblMetazoa" id="HelroT183469">
    <property type="protein sequence ID" value="HelroP183469"/>
    <property type="gene ID" value="HelroG183469"/>
</dbReference>
<evidence type="ECO:0000259" key="1">
    <source>
        <dbReference type="Pfam" id="PF14973"/>
    </source>
</evidence>
<reference evidence="2 4" key="2">
    <citation type="journal article" date="2013" name="Nature">
        <title>Insights into bilaterian evolution from three spiralian genomes.</title>
        <authorList>
            <person name="Simakov O."/>
            <person name="Marletaz F."/>
            <person name="Cho S.J."/>
            <person name="Edsinger-Gonzales E."/>
            <person name="Havlak P."/>
            <person name="Hellsten U."/>
            <person name="Kuo D.H."/>
            <person name="Larsson T."/>
            <person name="Lv J."/>
            <person name="Arendt D."/>
            <person name="Savage R."/>
            <person name="Osoegawa K."/>
            <person name="de Jong P."/>
            <person name="Grimwood J."/>
            <person name="Chapman J.A."/>
            <person name="Shapiro H."/>
            <person name="Aerts A."/>
            <person name="Otillar R.P."/>
            <person name="Terry A.Y."/>
            <person name="Boore J.L."/>
            <person name="Grigoriev I.V."/>
            <person name="Lindberg D.R."/>
            <person name="Seaver E.C."/>
            <person name="Weisblat D.A."/>
            <person name="Putnam N.H."/>
            <person name="Rokhsar D.S."/>
        </authorList>
    </citation>
    <scope>NUCLEOTIDE SEQUENCE</scope>
</reference>
<dbReference type="STRING" id="6412.T1FJQ4"/>
<reference evidence="4" key="1">
    <citation type="submission" date="2012-12" db="EMBL/GenBank/DDBJ databases">
        <authorList>
            <person name="Hellsten U."/>
            <person name="Grimwood J."/>
            <person name="Chapman J.A."/>
            <person name="Shapiro H."/>
            <person name="Aerts A."/>
            <person name="Otillar R.P."/>
            <person name="Terry A.Y."/>
            <person name="Boore J.L."/>
            <person name="Simakov O."/>
            <person name="Marletaz F."/>
            <person name="Cho S.-J."/>
            <person name="Edsinger-Gonzales E."/>
            <person name="Havlak P."/>
            <person name="Kuo D.-H."/>
            <person name="Larsson T."/>
            <person name="Lv J."/>
            <person name="Arendt D."/>
            <person name="Savage R."/>
            <person name="Osoegawa K."/>
            <person name="de Jong P."/>
            <person name="Lindberg D.R."/>
            <person name="Seaver E.C."/>
            <person name="Weisblat D.A."/>
            <person name="Putnam N.H."/>
            <person name="Grigoriev I.V."/>
            <person name="Rokhsar D.S."/>
        </authorList>
    </citation>
    <scope>NUCLEOTIDE SEQUENCE</scope>
</reference>
<dbReference type="InterPro" id="IPR029400">
    <property type="entry name" value="TINF2_N"/>
</dbReference>
<proteinExistence type="predicted"/>
<dbReference type="Proteomes" id="UP000015101">
    <property type="component" value="Unassembled WGS sequence"/>
</dbReference>
<name>T1FJQ4_HELRO</name>
<dbReference type="HOGENOM" id="CLU_691303_0_0_1"/>
<organism evidence="3 4">
    <name type="scientific">Helobdella robusta</name>
    <name type="common">Californian leech</name>
    <dbReference type="NCBI Taxonomy" id="6412"/>
    <lineage>
        <taxon>Eukaryota</taxon>
        <taxon>Metazoa</taxon>
        <taxon>Spiralia</taxon>
        <taxon>Lophotrochozoa</taxon>
        <taxon>Annelida</taxon>
        <taxon>Clitellata</taxon>
        <taxon>Hirudinea</taxon>
        <taxon>Rhynchobdellida</taxon>
        <taxon>Glossiphoniidae</taxon>
        <taxon>Helobdella</taxon>
    </lineage>
</organism>
<gene>
    <name evidence="3" type="primary">20209053</name>
    <name evidence="2" type="ORF">HELRODRAFT_183469</name>
</gene>
<reference evidence="3" key="3">
    <citation type="submission" date="2015-06" db="UniProtKB">
        <authorList>
            <consortium name="EnsemblMetazoa"/>
        </authorList>
    </citation>
    <scope>IDENTIFICATION</scope>
</reference>
<dbReference type="Pfam" id="PF14973">
    <property type="entry name" value="TINF2_N"/>
    <property type="match status" value="1"/>
</dbReference>
<dbReference type="RefSeq" id="XP_009010749.1">
    <property type="nucleotide sequence ID" value="XM_009012501.1"/>
</dbReference>
<dbReference type="InParanoid" id="T1FJQ4"/>
<dbReference type="AlphaFoldDB" id="T1FJQ4"/>
<accession>T1FJQ4</accession>
<dbReference type="EMBL" id="AMQM01008799">
    <property type="status" value="NOT_ANNOTATED_CDS"/>
    <property type="molecule type" value="Genomic_DNA"/>
</dbReference>
<dbReference type="EMBL" id="KB095851">
    <property type="protein sequence ID" value="ESO11154.1"/>
    <property type="molecule type" value="Genomic_DNA"/>
</dbReference>
<feature type="domain" description="TERF1-interacting nuclear factor 2 N-terminal" evidence="1">
    <location>
        <begin position="68"/>
        <end position="198"/>
    </location>
</feature>
<evidence type="ECO:0000313" key="3">
    <source>
        <dbReference type="EnsemblMetazoa" id="HelroP183469"/>
    </source>
</evidence>